<dbReference type="InterPro" id="IPR018244">
    <property type="entry name" value="Allrgn_V5/Tpx1_CS"/>
</dbReference>
<dbReference type="PRINTS" id="PR00837">
    <property type="entry name" value="V5TPXLIKE"/>
</dbReference>
<name>G3CJQ9_DIPMA</name>
<dbReference type="SUPFAM" id="SSF55797">
    <property type="entry name" value="PR-1-like"/>
    <property type="match status" value="1"/>
</dbReference>
<dbReference type="Gene3D" id="3.40.33.10">
    <property type="entry name" value="CAP"/>
    <property type="match status" value="1"/>
</dbReference>
<dbReference type="AlphaFoldDB" id="G3CJQ9"/>
<reference evidence="2" key="2">
    <citation type="journal article" date="2011" name="J. Proteome Res.">
        <title>Insight into the salivary transcriptome and proteome of Dipetalogaster maxima.</title>
        <authorList>
            <person name="Assumpcao T.C."/>
            <person name="Charneau S."/>
            <person name="Santiago P.B."/>
            <person name="Francischetti I.M."/>
            <person name="Meng Z."/>
            <person name="Araujo C.N."/>
            <person name="Pham V.M."/>
            <person name="Queiroz R.M."/>
            <person name="de Castro C.N."/>
            <person name="Ricart C.A."/>
            <person name="Santana J.M."/>
            <person name="Ribeiro J.M."/>
        </authorList>
    </citation>
    <scope>NUCLEOTIDE SEQUENCE</scope>
    <source>
        <tissue evidence="2">Salivary gland</tissue>
    </source>
</reference>
<dbReference type="InterPro" id="IPR001283">
    <property type="entry name" value="CRISP-related"/>
</dbReference>
<dbReference type="GO" id="GO:0005576">
    <property type="term" value="C:extracellular region"/>
    <property type="evidence" value="ECO:0007669"/>
    <property type="project" value="UniProtKB-SubCell"/>
</dbReference>
<reference evidence="2" key="1">
    <citation type="submission" date="2010-12" db="EMBL/GenBank/DDBJ databases">
        <authorList>
            <person name="Assumpcao T.C.F."/>
            <person name="Charneau S."/>
            <person name="Santiago P.B.M."/>
            <person name="Francischetti I.M.B."/>
            <person name="Meng Z."/>
            <person name="Araujo C.N."/>
            <person name="Pham V.M."/>
            <person name="Queiroz R.M.L."/>
            <person name="Castro C.N."/>
            <person name="Ricart C.A."/>
            <person name="Santana J.M."/>
            <person name="Ribeiro J.M.C."/>
        </authorList>
    </citation>
    <scope>NUCLEOTIDE SEQUENCE</scope>
    <source>
        <tissue evidence="2">Salivary gland</tissue>
    </source>
</reference>
<evidence type="ECO:0000313" key="2">
    <source>
        <dbReference type="EMBL" id="AEM97963.1"/>
    </source>
</evidence>
<dbReference type="InterPro" id="IPR014044">
    <property type="entry name" value="CAP_dom"/>
</dbReference>
<evidence type="ECO:0000259" key="1">
    <source>
        <dbReference type="SMART" id="SM00198"/>
    </source>
</evidence>
<accession>G3CJQ9</accession>
<dbReference type="Pfam" id="PF00188">
    <property type="entry name" value="CAP"/>
    <property type="match status" value="1"/>
</dbReference>
<dbReference type="SMART" id="SM00198">
    <property type="entry name" value="SCP"/>
    <property type="match status" value="1"/>
</dbReference>
<dbReference type="PROSITE" id="PS01010">
    <property type="entry name" value="CRISP_2"/>
    <property type="match status" value="1"/>
</dbReference>
<dbReference type="PROSITE" id="PS01009">
    <property type="entry name" value="CRISP_1"/>
    <property type="match status" value="1"/>
</dbReference>
<dbReference type="PANTHER" id="PTHR10334">
    <property type="entry name" value="CYSTEINE-RICH SECRETORY PROTEIN-RELATED"/>
    <property type="match status" value="1"/>
</dbReference>
<feature type="domain" description="SCP" evidence="1">
    <location>
        <begin position="2"/>
        <end position="95"/>
    </location>
</feature>
<sequence length="128" mass="14597">GNRMGQNLALKMTTKQSNVLTTFNEWMKDSLVKGWFDEVKDYKFGTSFSSKTGHYTQMVWATTSKVGCAYTYYKEGSWYAGYIVCNYKPPGNWYGKNPYKKGPVNCTAHNLQGSGKYKNLCLEKQGNH</sequence>
<feature type="non-terminal residue" evidence="2">
    <location>
        <position position="1"/>
    </location>
</feature>
<organism evidence="2">
    <name type="scientific">Dipetalogaster maximus</name>
    <name type="common">Blood-sucking bug</name>
    <dbReference type="NCBI Taxonomy" id="72496"/>
    <lineage>
        <taxon>Eukaryota</taxon>
        <taxon>Metazoa</taxon>
        <taxon>Ecdysozoa</taxon>
        <taxon>Arthropoda</taxon>
        <taxon>Hexapoda</taxon>
        <taxon>Insecta</taxon>
        <taxon>Pterygota</taxon>
        <taxon>Neoptera</taxon>
        <taxon>Paraneoptera</taxon>
        <taxon>Hemiptera</taxon>
        <taxon>Heteroptera</taxon>
        <taxon>Panheteroptera</taxon>
        <taxon>Cimicomorpha</taxon>
        <taxon>Reduviidae</taxon>
        <taxon>Triatominae</taxon>
        <taxon>Dipetalogaster</taxon>
    </lineage>
</organism>
<dbReference type="EMBL" id="HP639826">
    <property type="protein sequence ID" value="AEM97963.1"/>
    <property type="molecule type" value="mRNA"/>
</dbReference>
<dbReference type="InterPro" id="IPR035940">
    <property type="entry name" value="CAP_sf"/>
</dbReference>
<protein>
    <submittedName>
        <fullName evidence="2">Antigen-5-like protein</fullName>
    </submittedName>
</protein>
<proteinExistence type="evidence at transcript level"/>